<keyword evidence="4" id="KW-1185">Reference proteome</keyword>
<feature type="coiled-coil region" evidence="1">
    <location>
        <begin position="25"/>
        <end position="80"/>
    </location>
</feature>
<reference evidence="3 4" key="1">
    <citation type="submission" date="2024-02" db="EMBL/GenBank/DDBJ databases">
        <title>New especies of Spiribacter isolated from saline water.</title>
        <authorList>
            <person name="Leon M.J."/>
            <person name="De La Haba R."/>
            <person name="Sanchez-Porro C."/>
            <person name="Ventosa A."/>
        </authorList>
    </citation>
    <scope>NUCLEOTIDE SEQUENCE [LARGE SCALE GENOMIC DNA]</scope>
    <source>
        <strain evidence="4">ag22IC4-189</strain>
    </source>
</reference>
<feature type="domain" description="M23ase beta-sheet core" evidence="2">
    <location>
        <begin position="279"/>
        <end position="372"/>
    </location>
</feature>
<dbReference type="CDD" id="cd12797">
    <property type="entry name" value="M23_peptidase"/>
    <property type="match status" value="1"/>
</dbReference>
<protein>
    <submittedName>
        <fullName evidence="3">Peptidoglycan DD-metalloendopeptidase family protein</fullName>
    </submittedName>
</protein>
<name>A0ABV3T8E6_9GAMM</name>
<evidence type="ECO:0000256" key="1">
    <source>
        <dbReference type="SAM" id="Coils"/>
    </source>
</evidence>
<gene>
    <name evidence="3" type="ORF">V6X30_08565</name>
</gene>
<proteinExistence type="predicted"/>
<feature type="coiled-coil region" evidence="1">
    <location>
        <begin position="155"/>
        <end position="238"/>
    </location>
</feature>
<evidence type="ECO:0000259" key="2">
    <source>
        <dbReference type="Pfam" id="PF01551"/>
    </source>
</evidence>
<dbReference type="InterPro" id="IPR016047">
    <property type="entry name" value="M23ase_b-sheet_dom"/>
</dbReference>
<dbReference type="PANTHER" id="PTHR21666:SF270">
    <property type="entry name" value="MUREIN HYDROLASE ACTIVATOR ENVC"/>
    <property type="match status" value="1"/>
</dbReference>
<accession>A0ABV3T8E6</accession>
<dbReference type="EMBL" id="JBAKFF010000001">
    <property type="protein sequence ID" value="MEX0431452.1"/>
    <property type="molecule type" value="Genomic_DNA"/>
</dbReference>
<dbReference type="PANTHER" id="PTHR21666">
    <property type="entry name" value="PEPTIDASE-RELATED"/>
    <property type="match status" value="1"/>
</dbReference>
<sequence length="383" mass="42368">MTRFLPILCFVLPALTFAATDEGELAERQERLETLRTEMNALGERLAADREQAGGLEAELARLERRIGDERADLKALDESIRARTHRLDELQSAVEAELARSERHRDYLAETLRSAYRRGSLAPLGLILGENDPARIQRLLVYQQRLGEARAERVRAAEAAMRRLSEQRAALQALLAEQQAAREERASRLAELQGSLAERDELLARLRQRIRENDARLASSREEAETLSELIRDLQARLAAAGPAVDEWPSLSEGALAWPVRGPLLAHYGSERAAGLRWTGLLIGGDEGEPVRPVAPGQVVFADWLRGLGLLLIIDHGAGYLSLYGRNQALYSDVGDWVEVDDVIATVGRSGGRAEPALYFELRADGKPVDPLAWLRAEGNQG</sequence>
<dbReference type="RefSeq" id="WP_367984200.1">
    <property type="nucleotide sequence ID" value="NZ_JBAKFF010000001.1"/>
</dbReference>
<dbReference type="SUPFAM" id="SSF51261">
    <property type="entry name" value="Duplicated hybrid motif"/>
    <property type="match status" value="1"/>
</dbReference>
<dbReference type="Pfam" id="PF01551">
    <property type="entry name" value="Peptidase_M23"/>
    <property type="match status" value="1"/>
</dbReference>
<comment type="caution">
    <text evidence="3">The sequence shown here is derived from an EMBL/GenBank/DDBJ whole genome shotgun (WGS) entry which is preliminary data.</text>
</comment>
<dbReference type="InterPro" id="IPR050570">
    <property type="entry name" value="Cell_wall_metabolism_enzyme"/>
</dbReference>
<keyword evidence="1" id="KW-0175">Coiled coil</keyword>
<dbReference type="InterPro" id="IPR011055">
    <property type="entry name" value="Dup_hybrid_motif"/>
</dbReference>
<evidence type="ECO:0000313" key="3">
    <source>
        <dbReference type="EMBL" id="MEX0431452.1"/>
    </source>
</evidence>
<dbReference type="Gene3D" id="6.10.250.3150">
    <property type="match status" value="1"/>
</dbReference>
<organism evidence="3 4">
    <name type="scientific">Spiribacter insolitus</name>
    <dbReference type="NCBI Taxonomy" id="3122417"/>
    <lineage>
        <taxon>Bacteria</taxon>
        <taxon>Pseudomonadati</taxon>
        <taxon>Pseudomonadota</taxon>
        <taxon>Gammaproteobacteria</taxon>
        <taxon>Chromatiales</taxon>
        <taxon>Ectothiorhodospiraceae</taxon>
        <taxon>Spiribacter</taxon>
    </lineage>
</organism>
<dbReference type="Gene3D" id="2.70.70.10">
    <property type="entry name" value="Glucose Permease (Domain IIA)"/>
    <property type="match status" value="1"/>
</dbReference>
<evidence type="ECO:0000313" key="4">
    <source>
        <dbReference type="Proteomes" id="UP001556637"/>
    </source>
</evidence>
<dbReference type="Proteomes" id="UP001556637">
    <property type="component" value="Unassembled WGS sequence"/>
</dbReference>